<dbReference type="InterPro" id="IPR000045">
    <property type="entry name" value="Prepilin_IV_endopep_pep"/>
</dbReference>
<dbReference type="Pfam" id="PF01478">
    <property type="entry name" value="Peptidase_A24"/>
    <property type="match status" value="1"/>
</dbReference>
<keyword evidence="4 7" id="KW-0812">Transmembrane</keyword>
<dbReference type="Pfam" id="PF06750">
    <property type="entry name" value="A24_N_bact"/>
    <property type="match status" value="1"/>
</dbReference>
<feature type="domain" description="Prepilin peptidase A24 N-terminal" evidence="9">
    <location>
        <begin position="13"/>
        <end position="94"/>
    </location>
</feature>
<comment type="subcellular location">
    <subcellularLocation>
        <location evidence="1">Cell membrane</location>
        <topology evidence="1">Multi-pass membrane protein</topology>
    </subcellularLocation>
</comment>
<evidence type="ECO:0000256" key="4">
    <source>
        <dbReference type="ARBA" id="ARBA00022692"/>
    </source>
</evidence>
<feature type="transmembrane region" description="Helical" evidence="7">
    <location>
        <begin position="151"/>
        <end position="169"/>
    </location>
</feature>
<evidence type="ECO:0000256" key="7">
    <source>
        <dbReference type="SAM" id="Phobius"/>
    </source>
</evidence>
<dbReference type="GO" id="GO:0005886">
    <property type="term" value="C:plasma membrane"/>
    <property type="evidence" value="ECO:0007669"/>
    <property type="project" value="UniProtKB-SubCell"/>
</dbReference>
<protein>
    <submittedName>
        <fullName evidence="10">Type 4 prepilin peptidase 1 Aspartic peptidase. MEROPS family A24A</fullName>
    </submittedName>
</protein>
<evidence type="ECO:0000313" key="11">
    <source>
        <dbReference type="Proteomes" id="UP000184758"/>
    </source>
</evidence>
<evidence type="ECO:0000256" key="6">
    <source>
        <dbReference type="ARBA" id="ARBA00023136"/>
    </source>
</evidence>
<dbReference type="EMBL" id="FSRN01000001">
    <property type="protein sequence ID" value="SIN90119.1"/>
    <property type="molecule type" value="Genomic_DNA"/>
</dbReference>
<feature type="transmembrane region" description="Helical" evidence="7">
    <location>
        <begin position="129"/>
        <end position="145"/>
    </location>
</feature>
<sequence length="251" mass="29006">MQTGILFLLIWFTGCCFGSFLMVVGLRVPVHQSIVVPRSHCPNCHSTLHFFELIPILSYLIQRGRCRHCQQHISILHPLAEVLTGFIFLYTFYTYLFFPKEGLFIIGLVSFGIIFIISDLYYQLLPDRLMVFFFLWVFLGRLVIHPHPFNFYLFSGIGFFSFFYLLYQFSSTSIGGGDVKLLGIIGMLLGYDLTLIAIMIACLSALLVNFPLVLSKKNNYRNFIPFAPFIFFGGFTAYFLQDIFNTWFIMS</sequence>
<dbReference type="PANTHER" id="PTHR30487">
    <property type="entry name" value="TYPE 4 PREPILIN-LIKE PROTEINS LEADER PEPTIDE-PROCESSING ENZYME"/>
    <property type="match status" value="1"/>
</dbReference>
<feature type="transmembrane region" description="Helical" evidence="7">
    <location>
        <begin position="6"/>
        <end position="28"/>
    </location>
</feature>
<feature type="transmembrane region" description="Helical" evidence="7">
    <location>
        <begin position="220"/>
        <end position="240"/>
    </location>
</feature>
<keyword evidence="3" id="KW-1003">Cell membrane</keyword>
<name>A0A1N6F4E7_9LACT</name>
<reference evidence="11" key="1">
    <citation type="submission" date="2016-11" db="EMBL/GenBank/DDBJ databases">
        <authorList>
            <person name="Varghese N."/>
            <person name="Submissions S."/>
        </authorList>
    </citation>
    <scope>NUCLEOTIDE SEQUENCE [LARGE SCALE GENOMIC DNA]</scope>
    <source>
        <strain evidence="11">313</strain>
    </source>
</reference>
<evidence type="ECO:0000256" key="3">
    <source>
        <dbReference type="ARBA" id="ARBA00022475"/>
    </source>
</evidence>
<feature type="transmembrane region" description="Helical" evidence="7">
    <location>
        <begin position="102"/>
        <end position="122"/>
    </location>
</feature>
<dbReference type="RefSeq" id="WP_051905754.1">
    <property type="nucleotide sequence ID" value="NZ_FSRN01000001.1"/>
</dbReference>
<dbReference type="Proteomes" id="UP000184758">
    <property type="component" value="Unassembled WGS sequence"/>
</dbReference>
<dbReference type="GO" id="GO:0006465">
    <property type="term" value="P:signal peptide processing"/>
    <property type="evidence" value="ECO:0007669"/>
    <property type="project" value="TreeGrafter"/>
</dbReference>
<keyword evidence="5 7" id="KW-1133">Transmembrane helix</keyword>
<proteinExistence type="inferred from homology"/>
<dbReference type="STRING" id="28230.SAMN05878443_0391"/>
<feature type="domain" description="Prepilin type IV endopeptidase peptidase" evidence="8">
    <location>
        <begin position="108"/>
        <end position="208"/>
    </location>
</feature>
<evidence type="ECO:0000313" key="10">
    <source>
        <dbReference type="EMBL" id="SIN90119.1"/>
    </source>
</evidence>
<evidence type="ECO:0000256" key="2">
    <source>
        <dbReference type="ARBA" id="ARBA00005801"/>
    </source>
</evidence>
<gene>
    <name evidence="10" type="ORF">SAMN05878443_0391</name>
</gene>
<dbReference type="AlphaFoldDB" id="A0A1N6F4E7"/>
<dbReference type="PANTHER" id="PTHR30487:SF0">
    <property type="entry name" value="PREPILIN LEADER PEPTIDASE_N-METHYLTRANSFERASE-RELATED"/>
    <property type="match status" value="1"/>
</dbReference>
<dbReference type="InterPro" id="IPR010627">
    <property type="entry name" value="Prepilin_pept_A24_N"/>
</dbReference>
<dbReference type="InterPro" id="IPR050882">
    <property type="entry name" value="Prepilin_peptidase/N-MTase"/>
</dbReference>
<evidence type="ECO:0000259" key="8">
    <source>
        <dbReference type="Pfam" id="PF01478"/>
    </source>
</evidence>
<keyword evidence="6 7" id="KW-0472">Membrane</keyword>
<comment type="similarity">
    <text evidence="2">Belongs to the peptidase A24 family.</text>
</comment>
<dbReference type="GO" id="GO:0004190">
    <property type="term" value="F:aspartic-type endopeptidase activity"/>
    <property type="evidence" value="ECO:0007669"/>
    <property type="project" value="InterPro"/>
</dbReference>
<dbReference type="Gene3D" id="1.20.120.1220">
    <property type="match status" value="1"/>
</dbReference>
<keyword evidence="11" id="KW-1185">Reference proteome</keyword>
<feature type="transmembrane region" description="Helical" evidence="7">
    <location>
        <begin position="181"/>
        <end position="208"/>
    </location>
</feature>
<organism evidence="10 11">
    <name type="scientific">Carnobacterium alterfunditum</name>
    <dbReference type="NCBI Taxonomy" id="28230"/>
    <lineage>
        <taxon>Bacteria</taxon>
        <taxon>Bacillati</taxon>
        <taxon>Bacillota</taxon>
        <taxon>Bacilli</taxon>
        <taxon>Lactobacillales</taxon>
        <taxon>Carnobacteriaceae</taxon>
        <taxon>Carnobacterium</taxon>
    </lineage>
</organism>
<evidence type="ECO:0000259" key="9">
    <source>
        <dbReference type="Pfam" id="PF06750"/>
    </source>
</evidence>
<dbReference type="OrthoDB" id="9789291at2"/>
<feature type="transmembrane region" description="Helical" evidence="7">
    <location>
        <begin position="75"/>
        <end position="96"/>
    </location>
</feature>
<evidence type="ECO:0000256" key="5">
    <source>
        <dbReference type="ARBA" id="ARBA00022989"/>
    </source>
</evidence>
<dbReference type="eggNOG" id="COG1989">
    <property type="taxonomic scope" value="Bacteria"/>
</dbReference>
<evidence type="ECO:0000256" key="1">
    <source>
        <dbReference type="ARBA" id="ARBA00004651"/>
    </source>
</evidence>
<accession>A0A1N6F4E7</accession>